<evidence type="ECO:0000259" key="1">
    <source>
        <dbReference type="Pfam" id="PF13302"/>
    </source>
</evidence>
<dbReference type="EMBL" id="JADIND010000150">
    <property type="protein sequence ID" value="MBO8431104.1"/>
    <property type="molecule type" value="Genomic_DNA"/>
</dbReference>
<protein>
    <submittedName>
        <fullName evidence="2">GNAT family N-acetyltransferase</fullName>
    </submittedName>
</protein>
<evidence type="ECO:0000313" key="3">
    <source>
        <dbReference type="Proteomes" id="UP000823632"/>
    </source>
</evidence>
<feature type="non-terminal residue" evidence="2">
    <location>
        <position position="1"/>
    </location>
</feature>
<gene>
    <name evidence="2" type="ORF">IAC76_06915</name>
</gene>
<dbReference type="Proteomes" id="UP000823632">
    <property type="component" value="Unassembled WGS sequence"/>
</dbReference>
<dbReference type="Pfam" id="PF13302">
    <property type="entry name" value="Acetyltransf_3"/>
    <property type="match status" value="1"/>
</dbReference>
<dbReference type="InterPro" id="IPR000182">
    <property type="entry name" value="GNAT_dom"/>
</dbReference>
<comment type="caution">
    <text evidence="2">The sequence shown here is derived from an EMBL/GenBank/DDBJ whole genome shotgun (WGS) entry which is preliminary data.</text>
</comment>
<dbReference type="GO" id="GO:0016747">
    <property type="term" value="F:acyltransferase activity, transferring groups other than amino-acyl groups"/>
    <property type="evidence" value="ECO:0007669"/>
    <property type="project" value="InterPro"/>
</dbReference>
<organism evidence="2 3">
    <name type="scientific">Candidatus Scatousia excrementipullorum</name>
    <dbReference type="NCBI Taxonomy" id="2840936"/>
    <lineage>
        <taxon>Bacteria</taxon>
        <taxon>Candidatus Scatousia</taxon>
    </lineage>
</organism>
<reference evidence="2" key="2">
    <citation type="journal article" date="2021" name="PeerJ">
        <title>Extensive microbial diversity within the chicken gut microbiome revealed by metagenomics and culture.</title>
        <authorList>
            <person name="Gilroy R."/>
            <person name="Ravi A."/>
            <person name="Getino M."/>
            <person name="Pursley I."/>
            <person name="Horton D.L."/>
            <person name="Alikhan N.F."/>
            <person name="Baker D."/>
            <person name="Gharbi K."/>
            <person name="Hall N."/>
            <person name="Watson M."/>
            <person name="Adriaenssens E.M."/>
            <person name="Foster-Nyarko E."/>
            <person name="Jarju S."/>
            <person name="Secka A."/>
            <person name="Antonio M."/>
            <person name="Oren A."/>
            <person name="Chaudhuri R.R."/>
            <person name="La Ragione R."/>
            <person name="Hildebrand F."/>
            <person name="Pallen M.J."/>
        </authorList>
    </citation>
    <scope>NUCLEOTIDE SEQUENCE</scope>
    <source>
        <strain evidence="2">10192</strain>
    </source>
</reference>
<dbReference type="Gene3D" id="3.40.630.30">
    <property type="match status" value="1"/>
</dbReference>
<dbReference type="AlphaFoldDB" id="A0A9D9GZY7"/>
<reference evidence="2" key="1">
    <citation type="submission" date="2020-10" db="EMBL/GenBank/DDBJ databases">
        <authorList>
            <person name="Gilroy R."/>
        </authorList>
    </citation>
    <scope>NUCLEOTIDE SEQUENCE</scope>
    <source>
        <strain evidence="2">10192</strain>
    </source>
</reference>
<evidence type="ECO:0000313" key="2">
    <source>
        <dbReference type="EMBL" id="MBO8431104.1"/>
    </source>
</evidence>
<sequence length="151" mass="17688">KLFFLYLRYSKYLDDDFAVDGRSLFGYFIENTERLLPYFWVVFESNTMRPAGFVYLDKISGDSNTLHSAEVSACFFKEFWGGFTYKTGRKFLKICFETLGLVKLKAQIYPQNFRVKTLLKKLGFKKEGYLKSETCCCGKLQDIEIYALLSR</sequence>
<accession>A0A9D9GZY7</accession>
<proteinExistence type="predicted"/>
<dbReference type="PANTHER" id="PTHR43792">
    <property type="entry name" value="GNAT FAMILY, PUTATIVE (AFU_ORTHOLOGUE AFUA_3G00765)-RELATED-RELATED"/>
    <property type="match status" value="1"/>
</dbReference>
<name>A0A9D9GZY7_9BACT</name>
<dbReference type="InterPro" id="IPR051531">
    <property type="entry name" value="N-acetyltransferase"/>
</dbReference>
<dbReference type="SUPFAM" id="SSF55729">
    <property type="entry name" value="Acyl-CoA N-acyltransferases (Nat)"/>
    <property type="match status" value="1"/>
</dbReference>
<dbReference type="InterPro" id="IPR016181">
    <property type="entry name" value="Acyl_CoA_acyltransferase"/>
</dbReference>
<feature type="domain" description="N-acetyltransferase" evidence="1">
    <location>
        <begin position="31"/>
        <end position="125"/>
    </location>
</feature>